<evidence type="ECO:0000256" key="2">
    <source>
        <dbReference type="SAM" id="Phobius"/>
    </source>
</evidence>
<reference evidence="3" key="4">
    <citation type="submission" date="2019-03" db="UniProtKB">
        <authorList>
            <consortium name="EnsemblPlants"/>
        </authorList>
    </citation>
    <scope>IDENTIFICATION</scope>
</reference>
<feature type="region of interest" description="Disordered" evidence="1">
    <location>
        <begin position="11"/>
        <end position="66"/>
    </location>
</feature>
<dbReference type="EnsemblPlants" id="AET4Gv20340500.1">
    <property type="protein sequence ID" value="AET4Gv20340500.1"/>
    <property type="gene ID" value="AET4Gv20340500"/>
</dbReference>
<reference evidence="4" key="2">
    <citation type="journal article" date="2017" name="Nat. Plants">
        <title>The Aegilops tauschii genome reveals multiple impacts of transposons.</title>
        <authorList>
            <person name="Zhao G."/>
            <person name="Zou C."/>
            <person name="Li K."/>
            <person name="Wang K."/>
            <person name="Li T."/>
            <person name="Gao L."/>
            <person name="Zhang X."/>
            <person name="Wang H."/>
            <person name="Yang Z."/>
            <person name="Liu X."/>
            <person name="Jiang W."/>
            <person name="Mao L."/>
            <person name="Kong X."/>
            <person name="Jiao Y."/>
            <person name="Jia J."/>
        </authorList>
    </citation>
    <scope>NUCLEOTIDE SEQUENCE [LARGE SCALE GENOMIC DNA]</scope>
    <source>
        <strain evidence="4">cv. AL8/78</strain>
    </source>
</reference>
<dbReference type="Gramene" id="AET4Gv20340500.1">
    <property type="protein sequence ID" value="AET4Gv20340500.1"/>
    <property type="gene ID" value="AET4Gv20340500"/>
</dbReference>
<organism evidence="3 4">
    <name type="scientific">Aegilops tauschii subsp. strangulata</name>
    <name type="common">Goatgrass</name>
    <dbReference type="NCBI Taxonomy" id="200361"/>
    <lineage>
        <taxon>Eukaryota</taxon>
        <taxon>Viridiplantae</taxon>
        <taxon>Streptophyta</taxon>
        <taxon>Embryophyta</taxon>
        <taxon>Tracheophyta</taxon>
        <taxon>Spermatophyta</taxon>
        <taxon>Magnoliopsida</taxon>
        <taxon>Liliopsida</taxon>
        <taxon>Poales</taxon>
        <taxon>Poaceae</taxon>
        <taxon>BOP clade</taxon>
        <taxon>Pooideae</taxon>
        <taxon>Triticodae</taxon>
        <taxon>Triticeae</taxon>
        <taxon>Triticinae</taxon>
        <taxon>Aegilops</taxon>
    </lineage>
</organism>
<name>A0A453HXL8_AEGTS</name>
<sequence>MGWVWRRVRWGSGAASSPARQREAGAGAGGGRWRRIPPDPVGKISGARSAVEERSQGSSQGRCGGVGGWRCQEARARISPCGWIQSTGGKEGGMGTRHGWWGEVVGDEAGPGGGSRAGKKVGGGRLCRGMRWRVGVQGRRWGWVAPGSVCGIVVMFPVRW</sequence>
<evidence type="ECO:0000313" key="3">
    <source>
        <dbReference type="EnsemblPlants" id="AET4Gv20340500.2"/>
    </source>
</evidence>
<dbReference type="Gramene" id="AET4Gv20340500.4">
    <property type="protein sequence ID" value="AET4Gv20340500.4"/>
    <property type="gene ID" value="AET4Gv20340500"/>
</dbReference>
<reference evidence="4" key="1">
    <citation type="journal article" date="2014" name="Science">
        <title>Ancient hybridizations among the ancestral genomes of bread wheat.</title>
        <authorList>
            <consortium name="International Wheat Genome Sequencing Consortium,"/>
            <person name="Marcussen T."/>
            <person name="Sandve S.R."/>
            <person name="Heier L."/>
            <person name="Spannagl M."/>
            <person name="Pfeifer M."/>
            <person name="Jakobsen K.S."/>
            <person name="Wulff B.B."/>
            <person name="Steuernagel B."/>
            <person name="Mayer K.F."/>
            <person name="Olsen O.A."/>
        </authorList>
    </citation>
    <scope>NUCLEOTIDE SEQUENCE [LARGE SCALE GENOMIC DNA]</scope>
    <source>
        <strain evidence="4">cv. AL8/78</strain>
    </source>
</reference>
<dbReference type="EnsemblPlants" id="AET4Gv20340500.2">
    <property type="protein sequence ID" value="AET4Gv20340500.2"/>
    <property type="gene ID" value="AET4Gv20340500"/>
</dbReference>
<reference evidence="3" key="3">
    <citation type="journal article" date="2017" name="Nature">
        <title>Genome sequence of the progenitor of the wheat D genome Aegilops tauschii.</title>
        <authorList>
            <person name="Luo M.C."/>
            <person name="Gu Y.Q."/>
            <person name="Puiu D."/>
            <person name="Wang H."/>
            <person name="Twardziok S.O."/>
            <person name="Deal K.R."/>
            <person name="Huo N."/>
            <person name="Zhu T."/>
            <person name="Wang L."/>
            <person name="Wang Y."/>
            <person name="McGuire P.E."/>
            <person name="Liu S."/>
            <person name="Long H."/>
            <person name="Ramasamy R.K."/>
            <person name="Rodriguez J.C."/>
            <person name="Van S.L."/>
            <person name="Yuan L."/>
            <person name="Wang Z."/>
            <person name="Xia Z."/>
            <person name="Xiao L."/>
            <person name="Anderson O.D."/>
            <person name="Ouyang S."/>
            <person name="Liang Y."/>
            <person name="Zimin A.V."/>
            <person name="Pertea G."/>
            <person name="Qi P."/>
            <person name="Bennetzen J.L."/>
            <person name="Dai X."/>
            <person name="Dawson M.W."/>
            <person name="Muller H.G."/>
            <person name="Kugler K."/>
            <person name="Rivarola-Duarte L."/>
            <person name="Spannagl M."/>
            <person name="Mayer K.F.X."/>
            <person name="Lu F.H."/>
            <person name="Bevan M.W."/>
            <person name="Leroy P."/>
            <person name="Li P."/>
            <person name="You F.M."/>
            <person name="Sun Q."/>
            <person name="Liu Z."/>
            <person name="Lyons E."/>
            <person name="Wicker T."/>
            <person name="Salzberg S.L."/>
            <person name="Devos K.M."/>
            <person name="Dvorak J."/>
        </authorList>
    </citation>
    <scope>NUCLEOTIDE SEQUENCE [LARGE SCALE GENOMIC DNA]</scope>
    <source>
        <strain evidence="3">cv. AL8/78</strain>
    </source>
</reference>
<keyword evidence="2" id="KW-0812">Transmembrane</keyword>
<accession>A0A453HXL8</accession>
<evidence type="ECO:0000256" key="1">
    <source>
        <dbReference type="SAM" id="MobiDB-lite"/>
    </source>
</evidence>
<evidence type="ECO:0000313" key="4">
    <source>
        <dbReference type="Proteomes" id="UP000015105"/>
    </source>
</evidence>
<dbReference type="Gramene" id="AET4Gv20340500.2">
    <property type="protein sequence ID" value="AET4Gv20340500.2"/>
    <property type="gene ID" value="AET4Gv20340500"/>
</dbReference>
<dbReference type="Proteomes" id="UP000015105">
    <property type="component" value="Chromosome 4D"/>
</dbReference>
<reference evidence="3" key="5">
    <citation type="journal article" date="2021" name="G3 (Bethesda)">
        <title>Aegilops tauschii genome assembly Aet v5.0 features greater sequence contiguity and improved annotation.</title>
        <authorList>
            <person name="Wang L."/>
            <person name="Zhu T."/>
            <person name="Rodriguez J.C."/>
            <person name="Deal K.R."/>
            <person name="Dubcovsky J."/>
            <person name="McGuire P.E."/>
            <person name="Lux T."/>
            <person name="Spannagl M."/>
            <person name="Mayer K.F.X."/>
            <person name="Baldrich P."/>
            <person name="Meyers B.C."/>
            <person name="Huo N."/>
            <person name="Gu Y.Q."/>
            <person name="Zhou H."/>
            <person name="Devos K.M."/>
            <person name="Bennetzen J.L."/>
            <person name="Unver T."/>
            <person name="Budak H."/>
            <person name="Gulick P.J."/>
            <person name="Galiba G."/>
            <person name="Kalapos B."/>
            <person name="Nelson D.R."/>
            <person name="Li P."/>
            <person name="You F.M."/>
            <person name="Luo M.C."/>
            <person name="Dvorak J."/>
        </authorList>
    </citation>
    <scope>NUCLEOTIDE SEQUENCE [LARGE SCALE GENOMIC DNA]</scope>
    <source>
        <strain evidence="3">cv. AL8/78</strain>
    </source>
</reference>
<dbReference type="Gramene" id="AET4Gv20340500.5">
    <property type="protein sequence ID" value="AET4Gv20340500.5"/>
    <property type="gene ID" value="AET4Gv20340500"/>
</dbReference>
<proteinExistence type="predicted"/>
<keyword evidence="2" id="KW-0472">Membrane</keyword>
<protein>
    <submittedName>
        <fullName evidence="3">Uncharacterized protein</fullName>
    </submittedName>
</protein>
<keyword evidence="4" id="KW-1185">Reference proteome</keyword>
<dbReference type="AlphaFoldDB" id="A0A453HXL8"/>
<dbReference type="EnsemblPlants" id="AET4Gv20340500.5">
    <property type="protein sequence ID" value="AET4Gv20340500.5"/>
    <property type="gene ID" value="AET4Gv20340500"/>
</dbReference>
<dbReference type="EnsemblPlants" id="AET4Gv20340500.4">
    <property type="protein sequence ID" value="AET4Gv20340500.4"/>
    <property type="gene ID" value="AET4Gv20340500"/>
</dbReference>
<keyword evidence="2" id="KW-1133">Transmembrane helix</keyword>
<feature type="transmembrane region" description="Helical" evidence="2">
    <location>
        <begin position="141"/>
        <end position="158"/>
    </location>
</feature>